<feature type="domain" description="Partial AB-hydrolase lipase" evidence="3">
    <location>
        <begin position="36"/>
        <end position="91"/>
    </location>
</feature>
<evidence type="ECO:0000313" key="5">
    <source>
        <dbReference type="Proteomes" id="UP000002280"/>
    </source>
</evidence>
<evidence type="ECO:0000256" key="2">
    <source>
        <dbReference type="PIRNR" id="PIRNR000862"/>
    </source>
</evidence>
<evidence type="ECO:0000259" key="3">
    <source>
        <dbReference type="Pfam" id="PF04083"/>
    </source>
</evidence>
<sequence length="387" mass="44294">MWSLVMATFMIKALEKELIFHDLESSVNPEVLLNASEVIRYWKYPLEEHEVVTADSYVLTLQRIPCGRAGQRPVMLLQHGLWSSSVSWVSNPPNNSLAFILADAGFDVWMGNSRGNTYSMKHTTLSTSSAEYWAFTFDEMARYDLPASIDHVSKEVSFSLSAFVAFSTSPELALQVKAFYALAPVFYIQHLRSPLVQLLSKIPRPALILGDKDVLPQSDINTFLATKVCNNEINEVIWSGLIFSLFGFGPQNLNKVRLLDTMGFLSFGHKDGYFFSNYYVYSFFLFQFQLLKEVPGTVRAYNWGNTKKNMAHYNQVLFLERNLPTALWSGQKDLLVDPEYVSLLVPQIPNLIYHKILPTYNHLDFIWGINAPQDIYYDIIKMRKETS</sequence>
<reference evidence="4 5" key="1">
    <citation type="journal article" date="2007" name="Nature">
        <title>Genome of the marsupial Monodelphis domestica reveals innovation in non-coding sequences.</title>
        <authorList>
            <person name="Mikkelsen T.S."/>
            <person name="Wakefield M.J."/>
            <person name="Aken B."/>
            <person name="Amemiya C.T."/>
            <person name="Chang J.L."/>
            <person name="Duke S."/>
            <person name="Garber M."/>
            <person name="Gentles A.J."/>
            <person name="Goodstadt L."/>
            <person name="Heger A."/>
            <person name="Jurka J."/>
            <person name="Kamal M."/>
            <person name="Mauceli E."/>
            <person name="Searle S.M."/>
            <person name="Sharpe T."/>
            <person name="Baker M.L."/>
            <person name="Batzer M.A."/>
            <person name="Benos P.V."/>
            <person name="Belov K."/>
            <person name="Clamp M."/>
            <person name="Cook A."/>
            <person name="Cuff J."/>
            <person name="Das R."/>
            <person name="Davidow L."/>
            <person name="Deakin J.E."/>
            <person name="Fazzari M.J."/>
            <person name="Glass J.L."/>
            <person name="Grabherr M."/>
            <person name="Greally J.M."/>
            <person name="Gu W."/>
            <person name="Hore T.A."/>
            <person name="Huttley G.A."/>
            <person name="Kleber M."/>
            <person name="Jirtle R.L."/>
            <person name="Koina E."/>
            <person name="Lee J.T."/>
            <person name="Mahony S."/>
            <person name="Marra M.A."/>
            <person name="Miller R.D."/>
            <person name="Nicholls R.D."/>
            <person name="Oda M."/>
            <person name="Papenfuss A.T."/>
            <person name="Parra Z.E."/>
            <person name="Pollock D.D."/>
            <person name="Ray D.A."/>
            <person name="Schein J.E."/>
            <person name="Speed T.P."/>
            <person name="Thompson K."/>
            <person name="VandeBerg J.L."/>
            <person name="Wade C.M."/>
            <person name="Walker J.A."/>
            <person name="Waters P.D."/>
            <person name="Webber C."/>
            <person name="Weidman J.R."/>
            <person name="Xie X."/>
            <person name="Zody M.C."/>
            <person name="Baldwin J."/>
            <person name="Abdouelleil A."/>
            <person name="Abdulkadir J."/>
            <person name="Abebe A."/>
            <person name="Abera B."/>
            <person name="Abreu J."/>
            <person name="Acer S.C."/>
            <person name="Aftuck L."/>
            <person name="Alexander A."/>
            <person name="An P."/>
            <person name="Anderson E."/>
            <person name="Anderson S."/>
            <person name="Arachi H."/>
            <person name="Azer M."/>
            <person name="Bachantsang P."/>
            <person name="Barry A."/>
            <person name="Bayul T."/>
            <person name="Berlin A."/>
            <person name="Bessette D."/>
            <person name="Bloom T."/>
            <person name="Bloom T."/>
            <person name="Boguslavskiy L."/>
            <person name="Bonnet C."/>
            <person name="Boukhgalter B."/>
            <person name="Bourzgui I."/>
            <person name="Brown A."/>
            <person name="Cahill P."/>
            <person name="Channer S."/>
            <person name="Cheshatsang Y."/>
            <person name="Chuda L."/>
            <person name="Citroen M."/>
            <person name="Collymore A."/>
            <person name="Cooke P."/>
            <person name="Costello M."/>
            <person name="D'Aco K."/>
            <person name="Daza R."/>
            <person name="De Haan G."/>
            <person name="DeGray S."/>
            <person name="DeMaso C."/>
            <person name="Dhargay N."/>
            <person name="Dooley K."/>
            <person name="Dooley E."/>
            <person name="Doricent M."/>
            <person name="Dorje P."/>
            <person name="Dorjee K."/>
            <person name="Dupes A."/>
            <person name="Elong R."/>
            <person name="Falk J."/>
            <person name="Farina A."/>
            <person name="Faro S."/>
            <person name="Ferguson D."/>
            <person name="Fisher S."/>
            <person name="Foley C.D."/>
            <person name="Franke A."/>
            <person name="Friedrich D."/>
            <person name="Gadbois L."/>
            <person name="Gearin G."/>
            <person name="Gearin C.R."/>
            <person name="Giannoukos G."/>
            <person name="Goode T."/>
            <person name="Graham J."/>
            <person name="Grandbois E."/>
            <person name="Grewal S."/>
            <person name="Gyaltsen K."/>
            <person name="Hafez N."/>
            <person name="Hagos B."/>
            <person name="Hall J."/>
            <person name="Henson C."/>
            <person name="Hollinger A."/>
            <person name="Honan T."/>
            <person name="Huard M.D."/>
            <person name="Hughes L."/>
            <person name="Hurhula B."/>
            <person name="Husby M.E."/>
            <person name="Kamat A."/>
            <person name="Kanga B."/>
            <person name="Kashin S."/>
            <person name="Khazanovich D."/>
            <person name="Kisner P."/>
            <person name="Lance K."/>
            <person name="Lara M."/>
            <person name="Lee W."/>
            <person name="Lennon N."/>
            <person name="Letendre F."/>
            <person name="LeVine R."/>
            <person name="Lipovsky A."/>
            <person name="Liu X."/>
            <person name="Liu J."/>
            <person name="Liu S."/>
            <person name="Lokyitsang T."/>
            <person name="Lokyitsang Y."/>
            <person name="Lubonja R."/>
            <person name="Lui A."/>
            <person name="MacDonald P."/>
            <person name="Magnisalis V."/>
            <person name="Maru K."/>
            <person name="Matthews C."/>
            <person name="McCusker W."/>
            <person name="McDonough S."/>
            <person name="Mehta T."/>
            <person name="Meldrim J."/>
            <person name="Meneus L."/>
            <person name="Mihai O."/>
            <person name="Mihalev A."/>
            <person name="Mihova T."/>
            <person name="Mittelman R."/>
            <person name="Mlenga V."/>
            <person name="Montmayeur A."/>
            <person name="Mulrain L."/>
            <person name="Navidi A."/>
            <person name="Naylor J."/>
            <person name="Negash T."/>
            <person name="Nguyen T."/>
            <person name="Nguyen N."/>
            <person name="Nicol R."/>
            <person name="Norbu C."/>
            <person name="Norbu N."/>
            <person name="Novod N."/>
            <person name="O'Neill B."/>
            <person name="Osman S."/>
            <person name="Markiewicz E."/>
            <person name="Oyono O.L."/>
            <person name="Patti C."/>
            <person name="Phunkhang P."/>
            <person name="Pierre F."/>
            <person name="Priest M."/>
            <person name="Raghuraman S."/>
            <person name="Rege F."/>
            <person name="Reyes R."/>
            <person name="Rise C."/>
            <person name="Rogov P."/>
            <person name="Ross K."/>
            <person name="Ryan E."/>
            <person name="Settipalli S."/>
            <person name="Shea T."/>
            <person name="Sherpa N."/>
            <person name="Shi L."/>
            <person name="Shih D."/>
            <person name="Sparrow T."/>
            <person name="Spaulding J."/>
            <person name="Stalker J."/>
            <person name="Stange-Thomann N."/>
            <person name="Stavropoulos S."/>
            <person name="Stone C."/>
            <person name="Strader C."/>
            <person name="Tesfaye S."/>
            <person name="Thomson T."/>
            <person name="Thoulutsang Y."/>
            <person name="Thoulutsang D."/>
            <person name="Topham K."/>
            <person name="Topping I."/>
            <person name="Tsamla T."/>
            <person name="Vassiliev H."/>
            <person name="Vo A."/>
            <person name="Wangchuk T."/>
            <person name="Wangdi T."/>
            <person name="Weiand M."/>
            <person name="Wilkinson J."/>
            <person name="Wilson A."/>
            <person name="Yadav S."/>
            <person name="Young G."/>
            <person name="Yu Q."/>
            <person name="Zembek L."/>
            <person name="Zhong D."/>
            <person name="Zimmer A."/>
            <person name="Zwirko Z."/>
            <person name="Jaffe D.B."/>
            <person name="Alvarez P."/>
            <person name="Brockman W."/>
            <person name="Butler J."/>
            <person name="Chin C."/>
            <person name="Gnerre S."/>
            <person name="MacCallum I."/>
            <person name="Graves J.A."/>
            <person name="Ponting C.P."/>
            <person name="Breen M."/>
            <person name="Samollow P.B."/>
            <person name="Lander E.S."/>
            <person name="Lindblad-Toh K."/>
        </authorList>
    </citation>
    <scope>NUCLEOTIDE SEQUENCE [LARGE SCALE GENOMIC DNA]</scope>
</reference>
<keyword evidence="2" id="KW-0378">Hydrolase</keyword>
<keyword evidence="2" id="KW-0443">Lipid metabolism</keyword>
<organism evidence="4 5">
    <name type="scientific">Monodelphis domestica</name>
    <name type="common">Gray short-tailed opossum</name>
    <dbReference type="NCBI Taxonomy" id="13616"/>
    <lineage>
        <taxon>Eukaryota</taxon>
        <taxon>Metazoa</taxon>
        <taxon>Chordata</taxon>
        <taxon>Craniata</taxon>
        <taxon>Vertebrata</taxon>
        <taxon>Euteleostomi</taxon>
        <taxon>Mammalia</taxon>
        <taxon>Metatheria</taxon>
        <taxon>Didelphimorphia</taxon>
        <taxon>Didelphidae</taxon>
        <taxon>Monodelphis</taxon>
    </lineage>
</organism>
<dbReference type="STRING" id="13616.ENSMODP00000020664"/>
<reference evidence="4" key="3">
    <citation type="submission" date="2025-09" db="UniProtKB">
        <authorList>
            <consortium name="Ensembl"/>
        </authorList>
    </citation>
    <scope>IDENTIFICATION</scope>
</reference>
<reference evidence="4" key="2">
    <citation type="submission" date="2025-08" db="UniProtKB">
        <authorList>
            <consortium name="Ensembl"/>
        </authorList>
    </citation>
    <scope>IDENTIFICATION</scope>
</reference>
<dbReference type="Proteomes" id="UP000002280">
    <property type="component" value="Chromosome 1"/>
</dbReference>
<dbReference type="FunFam" id="3.40.50.1820:FF:000012">
    <property type="entry name" value="Lipase"/>
    <property type="match status" value="1"/>
</dbReference>
<dbReference type="Gene3D" id="3.40.50.1820">
    <property type="entry name" value="alpha/beta hydrolase"/>
    <property type="match status" value="1"/>
</dbReference>
<keyword evidence="5" id="KW-1185">Reference proteome</keyword>
<accession>F7DNS0</accession>
<dbReference type="InterPro" id="IPR006693">
    <property type="entry name" value="AB_hydrolase_lipase"/>
</dbReference>
<dbReference type="InParanoid" id="F7DNS0"/>
<dbReference type="GO" id="GO:0016042">
    <property type="term" value="P:lipid catabolic process"/>
    <property type="evidence" value="ECO:0007669"/>
    <property type="project" value="UniProtKB-KW"/>
</dbReference>
<protein>
    <recommendedName>
        <fullName evidence="2">Lipase</fullName>
    </recommendedName>
</protein>
<dbReference type="AlphaFoldDB" id="F7DNS0"/>
<dbReference type="InterPro" id="IPR025483">
    <property type="entry name" value="Lipase_euk"/>
</dbReference>
<dbReference type="Ensembl" id="ENSMODT00000021031.3">
    <property type="protein sequence ID" value="ENSMODP00000020664.3"/>
    <property type="gene ID" value="ENSMODG00000016553.3"/>
</dbReference>
<dbReference type="HOGENOM" id="CLU_010974_0_0_1"/>
<dbReference type="GO" id="GO:0016125">
    <property type="term" value="P:sterol metabolic process"/>
    <property type="evidence" value="ECO:0000318"/>
    <property type="project" value="GO_Central"/>
</dbReference>
<dbReference type="Bgee" id="ENSMODG00000016553">
    <property type="expression patterns" value="Expressed in spermatocyte and 2 other cell types or tissues"/>
</dbReference>
<dbReference type="GeneTree" id="ENSGT00940000154696"/>
<dbReference type="eggNOG" id="KOG2624">
    <property type="taxonomic scope" value="Eukaryota"/>
</dbReference>
<dbReference type="Pfam" id="PF04083">
    <property type="entry name" value="Abhydro_lipase"/>
    <property type="match status" value="1"/>
</dbReference>
<name>F7DNS0_MONDO</name>
<comment type="similarity">
    <text evidence="1 2">Belongs to the AB hydrolase superfamily. Lipase family.</text>
</comment>
<dbReference type="PIRSF" id="PIRSF000862">
    <property type="entry name" value="Steryl_ester_lip"/>
    <property type="match status" value="1"/>
</dbReference>
<dbReference type="SUPFAM" id="SSF53474">
    <property type="entry name" value="alpha/beta-Hydrolases"/>
    <property type="match status" value="1"/>
</dbReference>
<proteinExistence type="inferred from homology"/>
<evidence type="ECO:0000313" key="4">
    <source>
        <dbReference type="Ensembl" id="ENSMODP00000020664.3"/>
    </source>
</evidence>
<dbReference type="PANTHER" id="PTHR11005">
    <property type="entry name" value="LYSOSOMAL ACID LIPASE-RELATED"/>
    <property type="match status" value="1"/>
</dbReference>
<dbReference type="InterPro" id="IPR029058">
    <property type="entry name" value="AB_hydrolase_fold"/>
</dbReference>
<keyword evidence="2" id="KW-0442">Lipid degradation</keyword>
<evidence type="ECO:0000256" key="1">
    <source>
        <dbReference type="ARBA" id="ARBA00010701"/>
    </source>
</evidence>
<dbReference type="GO" id="GO:0004771">
    <property type="term" value="F:sterol ester esterase activity"/>
    <property type="evidence" value="ECO:0000318"/>
    <property type="project" value="GO_Central"/>
</dbReference>